<keyword evidence="2" id="KW-0902">Two-component regulatory system</keyword>
<evidence type="ECO:0000256" key="6">
    <source>
        <dbReference type="PROSITE-ProRule" id="PRU00169"/>
    </source>
</evidence>
<dbReference type="Proteomes" id="UP001138540">
    <property type="component" value="Unassembled WGS sequence"/>
</dbReference>
<dbReference type="PANTHER" id="PTHR48111">
    <property type="entry name" value="REGULATOR OF RPOS"/>
    <property type="match status" value="1"/>
</dbReference>
<reference evidence="8 9" key="1">
    <citation type="submission" date="2020-08" db="EMBL/GenBank/DDBJ databases">
        <title>Exploring microbial biodiversity for novel pathways involved in the catabolism of aromatic compounds derived from lignin.</title>
        <authorList>
            <person name="Elkins J."/>
        </authorList>
    </citation>
    <scope>NUCLEOTIDE SEQUENCE [LARGE SCALE GENOMIC DNA]</scope>
    <source>
        <strain evidence="8 9">B1D3A</strain>
    </source>
</reference>
<sequence length="145" mass="15655">MFFSKSAQQIRRILLVEDEPLLAFDAEHALQQAGYEVVATVDRFRDATTVILGQGGIDLVITDIRLRGVRSGVELARHARELGIAVLFATATCPEEAAGQGIALGCLAKPFQPQDLVRAIAVCERLVGGLPPGRLPPGLRLFPRD</sequence>
<evidence type="ECO:0000313" key="9">
    <source>
        <dbReference type="Proteomes" id="UP001138540"/>
    </source>
</evidence>
<dbReference type="PROSITE" id="PS50110">
    <property type="entry name" value="RESPONSE_REGULATORY"/>
    <property type="match status" value="1"/>
</dbReference>
<accession>A0ABR6NDN5</accession>
<evidence type="ECO:0000256" key="3">
    <source>
        <dbReference type="ARBA" id="ARBA00023015"/>
    </source>
</evidence>
<dbReference type="InterPro" id="IPR001789">
    <property type="entry name" value="Sig_transdc_resp-reg_receiver"/>
</dbReference>
<evidence type="ECO:0000256" key="2">
    <source>
        <dbReference type="ARBA" id="ARBA00023012"/>
    </source>
</evidence>
<dbReference type="InterPro" id="IPR039420">
    <property type="entry name" value="WalR-like"/>
</dbReference>
<evidence type="ECO:0000259" key="7">
    <source>
        <dbReference type="PROSITE" id="PS50110"/>
    </source>
</evidence>
<evidence type="ECO:0000256" key="5">
    <source>
        <dbReference type="ARBA" id="ARBA00023163"/>
    </source>
</evidence>
<evidence type="ECO:0000256" key="4">
    <source>
        <dbReference type="ARBA" id="ARBA00023125"/>
    </source>
</evidence>
<dbReference type="SUPFAM" id="SSF52172">
    <property type="entry name" value="CheY-like"/>
    <property type="match status" value="1"/>
</dbReference>
<gene>
    <name evidence="8" type="ORF">HNP60_001354</name>
</gene>
<keyword evidence="1 6" id="KW-0597">Phosphoprotein</keyword>
<keyword evidence="4" id="KW-0238">DNA-binding</keyword>
<comment type="caution">
    <text evidence="8">The sequence shown here is derived from an EMBL/GenBank/DDBJ whole genome shotgun (WGS) entry which is preliminary data.</text>
</comment>
<evidence type="ECO:0000313" key="8">
    <source>
        <dbReference type="EMBL" id="MBB5985380.1"/>
    </source>
</evidence>
<keyword evidence="5" id="KW-0804">Transcription</keyword>
<dbReference type="Gene3D" id="3.40.50.2300">
    <property type="match status" value="1"/>
</dbReference>
<name>A0ABR6NDN5_9SPHN</name>
<keyword evidence="9" id="KW-1185">Reference proteome</keyword>
<proteinExistence type="predicted"/>
<dbReference type="InterPro" id="IPR011006">
    <property type="entry name" value="CheY-like_superfamily"/>
</dbReference>
<organism evidence="8 9">
    <name type="scientific">Sphingobium lignivorans</name>
    <dbReference type="NCBI Taxonomy" id="2735886"/>
    <lineage>
        <taxon>Bacteria</taxon>
        <taxon>Pseudomonadati</taxon>
        <taxon>Pseudomonadota</taxon>
        <taxon>Alphaproteobacteria</taxon>
        <taxon>Sphingomonadales</taxon>
        <taxon>Sphingomonadaceae</taxon>
        <taxon>Sphingobium</taxon>
    </lineage>
</organism>
<dbReference type="Pfam" id="PF00072">
    <property type="entry name" value="Response_reg"/>
    <property type="match status" value="1"/>
</dbReference>
<protein>
    <submittedName>
        <fullName evidence="8">CheY-like chemotaxis protein</fullName>
    </submittedName>
</protein>
<dbReference type="PANTHER" id="PTHR48111:SF1">
    <property type="entry name" value="TWO-COMPONENT RESPONSE REGULATOR ORR33"/>
    <property type="match status" value="1"/>
</dbReference>
<dbReference type="RefSeq" id="WP_184049826.1">
    <property type="nucleotide sequence ID" value="NZ_JACHKA010000001.1"/>
</dbReference>
<feature type="domain" description="Response regulatory" evidence="7">
    <location>
        <begin position="12"/>
        <end position="124"/>
    </location>
</feature>
<evidence type="ECO:0000256" key="1">
    <source>
        <dbReference type="ARBA" id="ARBA00022553"/>
    </source>
</evidence>
<keyword evidence="3" id="KW-0805">Transcription regulation</keyword>
<dbReference type="SMART" id="SM00448">
    <property type="entry name" value="REC"/>
    <property type="match status" value="1"/>
</dbReference>
<dbReference type="EMBL" id="JACHKA010000001">
    <property type="protein sequence ID" value="MBB5985380.1"/>
    <property type="molecule type" value="Genomic_DNA"/>
</dbReference>
<feature type="modified residue" description="4-aspartylphosphate" evidence="6">
    <location>
        <position position="63"/>
    </location>
</feature>